<organism evidence="3 4">
    <name type="scientific">Actinoallomurus iriomotensis</name>
    <dbReference type="NCBI Taxonomy" id="478107"/>
    <lineage>
        <taxon>Bacteria</taxon>
        <taxon>Bacillati</taxon>
        <taxon>Actinomycetota</taxon>
        <taxon>Actinomycetes</taxon>
        <taxon>Streptosporangiales</taxon>
        <taxon>Thermomonosporaceae</taxon>
        <taxon>Actinoallomurus</taxon>
    </lineage>
</organism>
<dbReference type="PANTHER" id="PTHR43576">
    <property type="entry name" value="ALPHA-L-ARABINOFURANOSIDASE C-RELATED"/>
    <property type="match status" value="1"/>
</dbReference>
<comment type="caution">
    <text evidence="3">The sequence shown here is derived from an EMBL/GenBank/DDBJ whole genome shotgun (WGS) entry which is preliminary data.</text>
</comment>
<dbReference type="SMART" id="SM00637">
    <property type="entry name" value="CBD_II"/>
    <property type="match status" value="1"/>
</dbReference>
<keyword evidence="1" id="KW-0732">Signal</keyword>
<dbReference type="SUPFAM" id="SSF49384">
    <property type="entry name" value="Carbohydrate-binding domain"/>
    <property type="match status" value="1"/>
</dbReference>
<dbReference type="Pfam" id="PF00553">
    <property type="entry name" value="CBM_2"/>
    <property type="match status" value="1"/>
</dbReference>
<dbReference type="Proteomes" id="UP001165074">
    <property type="component" value="Unassembled WGS sequence"/>
</dbReference>
<evidence type="ECO:0000313" key="3">
    <source>
        <dbReference type="EMBL" id="GLY85141.1"/>
    </source>
</evidence>
<sequence length="592" mass="61106">MRRLRFACPPRSLLRTLAAAVALAAAALAPIGATPASAATSAGVSVDAGRALASIPSSAFGMNVAVYDGYMNDSPVAGLLKGAGIGAVRYPGGSYADIYHWKTNTADGGYVAPNTDFDSYMSTVRSAGAQPIIIANYGSGTPQEAADWVRYANVTKGYGAKYWEIGNEVYGNGEYGSGWENDTHSSKSATTYAQNLVQYVTAMKAADPTIKIGAVLTTPGSWPDGITGPGDGADWNHTVMSIAGSKIDFVVVHWYPGGDSPADLLTKPQAQIGTITSTLRSLIDQYAGANAPNVGIAVTETNSTIDKDTHPAALFAPDDYLTWLENGAFNIDWWNLHNGSNGTTTVNGATDYNDEGVLSNASGSEPAAETPFAPYYGIQLMTRLGAPGDTLVRASSTQPLLTVHAVKRSNGDVDLLFINKDPSNAYTANLSYSGFTPSSATPTVYTYAQNATSITSTTTGSATSQTIPAYSLVVVQLHPGGGDSGGGGTCRVSYTKNEWPGGLTAGITVTNTGTSAVNGWTLAFAFPGDTKVTSAWNATVTQAGAAVTAKNVSYNGTIAPGADVSFGFQGTWTSGDAAPTSFTLNGTTCTTG</sequence>
<accession>A0A9W6S0P0</accession>
<dbReference type="PANTHER" id="PTHR43576:SF3">
    <property type="entry name" value="ALPHA-L-ARABINOFURANOSIDASE C"/>
    <property type="match status" value="1"/>
</dbReference>
<dbReference type="EMBL" id="BSTK01000004">
    <property type="protein sequence ID" value="GLY85141.1"/>
    <property type="molecule type" value="Genomic_DNA"/>
</dbReference>
<name>A0A9W6S0P0_9ACTN</name>
<dbReference type="Gene3D" id="3.20.20.80">
    <property type="entry name" value="Glycosidases"/>
    <property type="match status" value="1"/>
</dbReference>
<proteinExistence type="predicted"/>
<dbReference type="InterPro" id="IPR017853">
    <property type="entry name" value="GH"/>
</dbReference>
<dbReference type="AlphaFoldDB" id="A0A9W6S0P0"/>
<dbReference type="PROSITE" id="PS51173">
    <property type="entry name" value="CBM2"/>
    <property type="match status" value="1"/>
</dbReference>
<dbReference type="InterPro" id="IPR012291">
    <property type="entry name" value="CBM2_carb-bd_dom_sf"/>
</dbReference>
<dbReference type="InterPro" id="IPR001919">
    <property type="entry name" value="CBD2"/>
</dbReference>
<feature type="domain" description="CBM2" evidence="2">
    <location>
        <begin position="483"/>
        <end position="592"/>
    </location>
</feature>
<dbReference type="GO" id="GO:0004553">
    <property type="term" value="F:hydrolase activity, hydrolyzing O-glycosyl compounds"/>
    <property type="evidence" value="ECO:0007669"/>
    <property type="project" value="InterPro"/>
</dbReference>
<evidence type="ECO:0000256" key="1">
    <source>
        <dbReference type="SAM" id="SignalP"/>
    </source>
</evidence>
<feature type="chain" id="PRO_5040931108" evidence="1">
    <location>
        <begin position="39"/>
        <end position="592"/>
    </location>
</feature>
<dbReference type="InterPro" id="IPR013780">
    <property type="entry name" value="Glyco_hydro_b"/>
</dbReference>
<protein>
    <submittedName>
        <fullName evidence="3">Alpha-L-arabinofuranosidase</fullName>
    </submittedName>
</protein>
<dbReference type="GO" id="GO:0030247">
    <property type="term" value="F:polysaccharide binding"/>
    <property type="evidence" value="ECO:0007669"/>
    <property type="project" value="UniProtKB-UniRule"/>
</dbReference>
<dbReference type="GO" id="GO:0000272">
    <property type="term" value="P:polysaccharide catabolic process"/>
    <property type="evidence" value="ECO:0007669"/>
    <property type="project" value="TreeGrafter"/>
</dbReference>
<feature type="signal peptide" evidence="1">
    <location>
        <begin position="1"/>
        <end position="38"/>
    </location>
</feature>
<evidence type="ECO:0000259" key="2">
    <source>
        <dbReference type="PROSITE" id="PS51173"/>
    </source>
</evidence>
<reference evidence="3" key="1">
    <citation type="submission" date="2023-03" db="EMBL/GenBank/DDBJ databases">
        <title>Actinoallomurus iriomotensis NBRC 103684.</title>
        <authorList>
            <person name="Ichikawa N."/>
            <person name="Sato H."/>
            <person name="Tonouchi N."/>
        </authorList>
    </citation>
    <scope>NUCLEOTIDE SEQUENCE</scope>
    <source>
        <strain evidence="3">NBRC 103684</strain>
    </source>
</reference>
<dbReference type="Gene3D" id="2.60.40.290">
    <property type="match status" value="1"/>
</dbReference>
<dbReference type="InterPro" id="IPR008965">
    <property type="entry name" value="CBM2/CBM3_carb-bd_dom_sf"/>
</dbReference>
<dbReference type="Gene3D" id="2.60.40.1180">
    <property type="entry name" value="Golgi alpha-mannosidase II"/>
    <property type="match status" value="1"/>
</dbReference>
<gene>
    <name evidence="3" type="ORF">Airi02_030700</name>
</gene>
<keyword evidence="4" id="KW-1185">Reference proteome</keyword>
<dbReference type="SUPFAM" id="SSF51445">
    <property type="entry name" value="(Trans)glycosidases"/>
    <property type="match status" value="1"/>
</dbReference>
<evidence type="ECO:0000313" key="4">
    <source>
        <dbReference type="Proteomes" id="UP001165074"/>
    </source>
</evidence>